<name>A0A026WLX5_OOCBI</name>
<organism evidence="1 2">
    <name type="scientific">Ooceraea biroi</name>
    <name type="common">Clonal raider ant</name>
    <name type="synonym">Cerapachys biroi</name>
    <dbReference type="NCBI Taxonomy" id="2015173"/>
    <lineage>
        <taxon>Eukaryota</taxon>
        <taxon>Metazoa</taxon>
        <taxon>Ecdysozoa</taxon>
        <taxon>Arthropoda</taxon>
        <taxon>Hexapoda</taxon>
        <taxon>Insecta</taxon>
        <taxon>Pterygota</taxon>
        <taxon>Neoptera</taxon>
        <taxon>Endopterygota</taxon>
        <taxon>Hymenoptera</taxon>
        <taxon>Apocrita</taxon>
        <taxon>Aculeata</taxon>
        <taxon>Formicoidea</taxon>
        <taxon>Formicidae</taxon>
        <taxon>Dorylinae</taxon>
        <taxon>Ooceraea</taxon>
    </lineage>
</organism>
<dbReference type="EMBL" id="KK107153">
    <property type="protein sequence ID" value="EZA56968.1"/>
    <property type="molecule type" value="Genomic_DNA"/>
</dbReference>
<keyword evidence="2" id="KW-1185">Reference proteome</keyword>
<dbReference type="Proteomes" id="UP000053097">
    <property type="component" value="Unassembled WGS sequence"/>
</dbReference>
<feature type="non-terminal residue" evidence="1">
    <location>
        <position position="1"/>
    </location>
</feature>
<gene>
    <name evidence="1" type="ORF">X777_03152</name>
</gene>
<dbReference type="AlphaFoldDB" id="A0A026WLX5"/>
<sequence length="149" mass="16637">RGGRTRRERERDRGSISARSLARTSTLLHSASGPEVRGSHSLSLSFSFSFSFSPILALLSRSHTRHLVLYLPLASPLNGISVLSDGPRAELRPCTFSLFLSPSAFLIPAVCRNISRALERHRARDRAITMRYEVDIVTNVMEPSTIFRD</sequence>
<protein>
    <submittedName>
        <fullName evidence="1">Uncharacterized protein</fullName>
    </submittedName>
</protein>
<proteinExistence type="predicted"/>
<evidence type="ECO:0000313" key="2">
    <source>
        <dbReference type="Proteomes" id="UP000053097"/>
    </source>
</evidence>
<accession>A0A026WLX5</accession>
<evidence type="ECO:0000313" key="1">
    <source>
        <dbReference type="EMBL" id="EZA56968.1"/>
    </source>
</evidence>
<reference evidence="1 2" key="1">
    <citation type="journal article" date="2014" name="Curr. Biol.">
        <title>The genome of the clonal raider ant Cerapachys biroi.</title>
        <authorList>
            <person name="Oxley P.R."/>
            <person name="Ji L."/>
            <person name="Fetter-Pruneda I."/>
            <person name="McKenzie S.K."/>
            <person name="Li C."/>
            <person name="Hu H."/>
            <person name="Zhang G."/>
            <person name="Kronauer D.J."/>
        </authorList>
    </citation>
    <scope>NUCLEOTIDE SEQUENCE [LARGE SCALE GENOMIC DNA]</scope>
</reference>